<dbReference type="GO" id="GO:0006355">
    <property type="term" value="P:regulation of DNA-templated transcription"/>
    <property type="evidence" value="ECO:0007669"/>
    <property type="project" value="InterPro"/>
</dbReference>
<dbReference type="GO" id="GO:0000155">
    <property type="term" value="F:phosphorelay sensor kinase activity"/>
    <property type="evidence" value="ECO:0007669"/>
    <property type="project" value="TreeGrafter"/>
</dbReference>
<evidence type="ECO:0000313" key="16">
    <source>
        <dbReference type="EMBL" id="MBA8825806.1"/>
    </source>
</evidence>
<evidence type="ECO:0000259" key="15">
    <source>
        <dbReference type="PROSITE" id="PS50109"/>
    </source>
</evidence>
<organism evidence="16 17">
    <name type="scientific">Halosaccharopolyspora lacisalsi</name>
    <dbReference type="NCBI Taxonomy" id="1000566"/>
    <lineage>
        <taxon>Bacteria</taxon>
        <taxon>Bacillati</taxon>
        <taxon>Actinomycetota</taxon>
        <taxon>Actinomycetes</taxon>
        <taxon>Pseudonocardiales</taxon>
        <taxon>Pseudonocardiaceae</taxon>
        <taxon>Halosaccharopolyspora</taxon>
    </lineage>
</organism>
<evidence type="ECO:0000256" key="11">
    <source>
        <dbReference type="ARBA" id="ARBA00022989"/>
    </source>
</evidence>
<dbReference type="GO" id="GO:0005524">
    <property type="term" value="F:ATP binding"/>
    <property type="evidence" value="ECO:0007669"/>
    <property type="project" value="UniProtKB-KW"/>
</dbReference>
<dbReference type="SUPFAM" id="SSF55785">
    <property type="entry name" value="PYP-like sensor domain (PAS domain)"/>
    <property type="match status" value="1"/>
</dbReference>
<dbReference type="InterPro" id="IPR035965">
    <property type="entry name" value="PAS-like_dom_sf"/>
</dbReference>
<reference evidence="16 17" key="1">
    <citation type="submission" date="2020-07" db="EMBL/GenBank/DDBJ databases">
        <title>Sequencing the genomes of 1000 actinobacteria strains.</title>
        <authorList>
            <person name="Klenk H.-P."/>
        </authorList>
    </citation>
    <scope>NUCLEOTIDE SEQUENCE [LARGE SCALE GENOMIC DNA]</scope>
    <source>
        <strain evidence="16 17">DSM 45975</strain>
    </source>
</reference>
<evidence type="ECO:0000256" key="13">
    <source>
        <dbReference type="ARBA" id="ARBA00023136"/>
    </source>
</evidence>
<evidence type="ECO:0000256" key="8">
    <source>
        <dbReference type="ARBA" id="ARBA00022741"/>
    </source>
</evidence>
<evidence type="ECO:0000256" key="2">
    <source>
        <dbReference type="ARBA" id="ARBA00004651"/>
    </source>
</evidence>
<evidence type="ECO:0000256" key="12">
    <source>
        <dbReference type="ARBA" id="ARBA00023012"/>
    </source>
</evidence>
<dbReference type="InterPro" id="IPR003594">
    <property type="entry name" value="HATPase_dom"/>
</dbReference>
<dbReference type="Proteomes" id="UP000569329">
    <property type="component" value="Unassembled WGS sequence"/>
</dbReference>
<comment type="subcellular location">
    <subcellularLocation>
        <location evidence="2">Cell membrane</location>
        <topology evidence="2">Multi-pass membrane protein</topology>
    </subcellularLocation>
</comment>
<dbReference type="Pfam" id="PF17203">
    <property type="entry name" value="sCache_3_2"/>
    <property type="match status" value="1"/>
</dbReference>
<comment type="catalytic activity">
    <reaction evidence="1">
        <text>ATP + protein L-histidine = ADP + protein N-phospho-L-histidine.</text>
        <dbReference type="EC" id="2.7.13.3"/>
    </reaction>
</comment>
<dbReference type="SUPFAM" id="SSF55874">
    <property type="entry name" value="ATPase domain of HSP90 chaperone/DNA topoisomerase II/histidine kinase"/>
    <property type="match status" value="1"/>
</dbReference>
<dbReference type="PROSITE" id="PS50109">
    <property type="entry name" value="HIS_KIN"/>
    <property type="match status" value="1"/>
</dbReference>
<accession>A0A839DZX6</accession>
<keyword evidence="9 16" id="KW-0418">Kinase</keyword>
<keyword evidence="6" id="KW-0808">Transferase</keyword>
<evidence type="ECO:0000256" key="7">
    <source>
        <dbReference type="ARBA" id="ARBA00022692"/>
    </source>
</evidence>
<protein>
    <recommendedName>
        <fullName evidence="3">histidine kinase</fullName>
        <ecNumber evidence="3">2.7.13.3</ecNumber>
    </recommendedName>
</protein>
<evidence type="ECO:0000313" key="17">
    <source>
        <dbReference type="Proteomes" id="UP000569329"/>
    </source>
</evidence>
<dbReference type="PANTHER" id="PTHR43547:SF10">
    <property type="entry name" value="SENSOR HISTIDINE KINASE DCUS"/>
    <property type="match status" value="1"/>
</dbReference>
<evidence type="ECO:0000256" key="1">
    <source>
        <dbReference type="ARBA" id="ARBA00000085"/>
    </source>
</evidence>
<evidence type="ECO:0000256" key="6">
    <source>
        <dbReference type="ARBA" id="ARBA00022679"/>
    </source>
</evidence>
<name>A0A839DZX6_9PSEU</name>
<dbReference type="Gene3D" id="3.30.565.10">
    <property type="entry name" value="Histidine kinase-like ATPase, C-terminal domain"/>
    <property type="match status" value="1"/>
</dbReference>
<feature type="domain" description="Histidine kinase" evidence="15">
    <location>
        <begin position="292"/>
        <end position="515"/>
    </location>
</feature>
<dbReference type="EC" id="2.7.13.3" evidence="3"/>
<dbReference type="SMART" id="SM00387">
    <property type="entry name" value="HATPase_c"/>
    <property type="match status" value="1"/>
</dbReference>
<dbReference type="GO" id="GO:0005886">
    <property type="term" value="C:plasma membrane"/>
    <property type="evidence" value="ECO:0007669"/>
    <property type="project" value="UniProtKB-SubCell"/>
</dbReference>
<sequence>MLQAVIVVTVVGAGSALAWYNAQRQHRQAARQEVIAVAETIAATPQLRDALRGPAPSATLQPWSKEVQADTGVDFITIMDPRGIRYTHPDPRRIGERFIGHFRPALEGGTFTETYTGTLGPSVRAVAPVLGREGGVRALVSVGITVRVLTRELRDQLTGLLVVAAVALLLAGLGTYAVSRRLRRYTHGLRPDQLSRMYDYHDAILHSVREGLLLVSPTGRITLCNDGAAALLSWESSRVEGSEVAELDLPDSLIETIAGGRTVRDEVHLTSERVLLVSVSAVRSGERDLGSVVTLRDHTDLQALSGELDSMRGFSESLRSQAHESANRLHTVVSLVELGRSEEAVEFATAELELAQRLTDRVVGAVTEPVMAAVLLGKSAEARERGVDVVLTEDTEVDDELVDRVESRDLVTMLGNLMDNAIEAVLESPLTDRVPTVTVTIRTRGDDLIIRVADNGAGVDPASVSRVFQRGWSTRQDGRGLGLALVGQSVRRHGGRVDVTDEGGAVFTVRLPVRQEAVEAPGGSS</sequence>
<dbReference type="InterPro" id="IPR005467">
    <property type="entry name" value="His_kinase_dom"/>
</dbReference>
<feature type="transmembrane region" description="Helical" evidence="14">
    <location>
        <begin position="157"/>
        <end position="178"/>
    </location>
</feature>
<dbReference type="Pfam" id="PF02518">
    <property type="entry name" value="HATPase_c"/>
    <property type="match status" value="1"/>
</dbReference>
<proteinExistence type="predicted"/>
<dbReference type="AlphaFoldDB" id="A0A839DZX6"/>
<keyword evidence="5" id="KW-0597">Phosphoprotein</keyword>
<keyword evidence="8" id="KW-0547">Nucleotide-binding</keyword>
<keyword evidence="10" id="KW-0067">ATP-binding</keyword>
<dbReference type="SUPFAM" id="SSF103190">
    <property type="entry name" value="Sensory domain-like"/>
    <property type="match status" value="1"/>
</dbReference>
<gene>
    <name evidence="16" type="ORF">FHX42_003172</name>
</gene>
<dbReference type="InterPro" id="IPR004358">
    <property type="entry name" value="Sig_transdc_His_kin-like_C"/>
</dbReference>
<dbReference type="Pfam" id="PF00989">
    <property type="entry name" value="PAS"/>
    <property type="match status" value="1"/>
</dbReference>
<dbReference type="PRINTS" id="PR00344">
    <property type="entry name" value="BCTRLSENSOR"/>
</dbReference>
<comment type="caution">
    <text evidence="16">The sequence shown here is derived from an EMBL/GenBank/DDBJ whole genome shotgun (WGS) entry which is preliminary data.</text>
</comment>
<keyword evidence="17" id="KW-1185">Reference proteome</keyword>
<evidence type="ECO:0000256" key="9">
    <source>
        <dbReference type="ARBA" id="ARBA00022777"/>
    </source>
</evidence>
<dbReference type="InterPro" id="IPR013767">
    <property type="entry name" value="PAS_fold"/>
</dbReference>
<keyword evidence="12" id="KW-0902">Two-component regulatory system</keyword>
<dbReference type="PANTHER" id="PTHR43547">
    <property type="entry name" value="TWO-COMPONENT HISTIDINE KINASE"/>
    <property type="match status" value="1"/>
</dbReference>
<evidence type="ECO:0000256" key="5">
    <source>
        <dbReference type="ARBA" id="ARBA00022553"/>
    </source>
</evidence>
<dbReference type="RefSeq" id="WP_328796189.1">
    <property type="nucleotide sequence ID" value="NZ_JACGWZ010000004.1"/>
</dbReference>
<dbReference type="EMBL" id="JACGWZ010000004">
    <property type="protein sequence ID" value="MBA8825806.1"/>
    <property type="molecule type" value="Genomic_DNA"/>
</dbReference>
<evidence type="ECO:0000256" key="14">
    <source>
        <dbReference type="SAM" id="Phobius"/>
    </source>
</evidence>
<evidence type="ECO:0000256" key="3">
    <source>
        <dbReference type="ARBA" id="ARBA00012438"/>
    </source>
</evidence>
<evidence type="ECO:0000256" key="4">
    <source>
        <dbReference type="ARBA" id="ARBA00022475"/>
    </source>
</evidence>
<dbReference type="CDD" id="cd16915">
    <property type="entry name" value="HATPase_DpiB-CitA-like"/>
    <property type="match status" value="1"/>
</dbReference>
<dbReference type="Gene3D" id="3.30.450.20">
    <property type="entry name" value="PAS domain"/>
    <property type="match status" value="2"/>
</dbReference>
<dbReference type="InterPro" id="IPR029151">
    <property type="entry name" value="Sensor-like_sf"/>
</dbReference>
<keyword evidence="4" id="KW-1003">Cell membrane</keyword>
<dbReference type="InterPro" id="IPR033463">
    <property type="entry name" value="sCache_3"/>
</dbReference>
<evidence type="ECO:0000256" key="10">
    <source>
        <dbReference type="ARBA" id="ARBA00022840"/>
    </source>
</evidence>
<keyword evidence="13 14" id="KW-0472">Membrane</keyword>
<keyword evidence="11 14" id="KW-1133">Transmembrane helix</keyword>
<dbReference type="InterPro" id="IPR036890">
    <property type="entry name" value="HATPase_C_sf"/>
</dbReference>
<keyword evidence="7 14" id="KW-0812">Transmembrane</keyword>